<keyword evidence="2" id="KW-1185">Reference proteome</keyword>
<organism evidence="1 2">
    <name type="scientific">Sphagnum jensenii</name>
    <dbReference type="NCBI Taxonomy" id="128206"/>
    <lineage>
        <taxon>Eukaryota</taxon>
        <taxon>Viridiplantae</taxon>
        <taxon>Streptophyta</taxon>
        <taxon>Embryophyta</taxon>
        <taxon>Bryophyta</taxon>
        <taxon>Sphagnophytina</taxon>
        <taxon>Sphagnopsida</taxon>
        <taxon>Sphagnales</taxon>
        <taxon>Sphagnaceae</taxon>
        <taxon>Sphagnum</taxon>
    </lineage>
</organism>
<dbReference type="EMBL" id="OZ020107">
    <property type="protein sequence ID" value="CAK9259174.1"/>
    <property type="molecule type" value="Genomic_DNA"/>
</dbReference>
<accession>A0ABP0VXE5</accession>
<protein>
    <recommendedName>
        <fullName evidence="3">Stress-response A/B barrel domain-containing protein</fullName>
    </recommendedName>
</protein>
<gene>
    <name evidence="1" type="ORF">CSSPJE1EN1_LOCUS4652</name>
</gene>
<reference evidence="1" key="1">
    <citation type="submission" date="2024-02" db="EMBL/GenBank/DDBJ databases">
        <authorList>
            <consortium name="ELIXIR-Norway"/>
            <consortium name="Elixir Norway"/>
        </authorList>
    </citation>
    <scope>NUCLEOTIDE SEQUENCE</scope>
</reference>
<name>A0ABP0VXE5_9BRYO</name>
<evidence type="ECO:0000313" key="2">
    <source>
        <dbReference type="Proteomes" id="UP001497444"/>
    </source>
</evidence>
<evidence type="ECO:0000313" key="1">
    <source>
        <dbReference type="EMBL" id="CAK9259174.1"/>
    </source>
</evidence>
<proteinExistence type="predicted"/>
<dbReference type="Proteomes" id="UP001497444">
    <property type="component" value="Chromosome 12"/>
</dbReference>
<sequence length="112" mass="12440">METLADAPKQEEREFNLRLTGFEAKEGEIENELVQWLNTELLQGQMRLRVKVVAAKRQWPMSSRASTSMASTCAGAMLLKFATSEDHQAALRGCKGLAGTRLGLDEDLMPTQ</sequence>
<evidence type="ECO:0008006" key="3">
    <source>
        <dbReference type="Google" id="ProtNLM"/>
    </source>
</evidence>